<dbReference type="SUPFAM" id="SSF69318">
    <property type="entry name" value="Integrin alpha N-terminal domain"/>
    <property type="match status" value="1"/>
</dbReference>
<proteinExistence type="predicted"/>
<name>A0A1I4R2E4_9EURY</name>
<keyword evidence="2" id="KW-1185">Reference proteome</keyword>
<dbReference type="EMBL" id="FOUJ01000002">
    <property type="protein sequence ID" value="SFM46116.1"/>
    <property type="molecule type" value="Genomic_DNA"/>
</dbReference>
<dbReference type="Proteomes" id="UP000198535">
    <property type="component" value="Unassembled WGS sequence"/>
</dbReference>
<gene>
    <name evidence="1" type="ORF">SAMN04488696_1312</name>
</gene>
<dbReference type="AlphaFoldDB" id="A0A1I4R2E4"/>
<organism evidence="1 2">
    <name type="scientific">Methanolobus profundi</name>
    <dbReference type="NCBI Taxonomy" id="487685"/>
    <lineage>
        <taxon>Archaea</taxon>
        <taxon>Methanobacteriati</taxon>
        <taxon>Methanobacteriota</taxon>
        <taxon>Stenosarchaea group</taxon>
        <taxon>Methanomicrobia</taxon>
        <taxon>Methanosarcinales</taxon>
        <taxon>Methanosarcinaceae</taxon>
        <taxon>Methanolobus</taxon>
    </lineage>
</organism>
<protein>
    <recommendedName>
        <fullName evidence="3">Repeat domain-containing protein</fullName>
    </recommendedName>
</protein>
<dbReference type="OrthoDB" id="221432at2157"/>
<evidence type="ECO:0008006" key="3">
    <source>
        <dbReference type="Google" id="ProtNLM"/>
    </source>
</evidence>
<dbReference type="RefSeq" id="WP_091934998.1">
    <property type="nucleotide sequence ID" value="NZ_FOUJ01000002.1"/>
</dbReference>
<accession>A0A1I4R2E4</accession>
<reference evidence="2" key="1">
    <citation type="submission" date="2016-10" db="EMBL/GenBank/DDBJ databases">
        <authorList>
            <person name="Varghese N."/>
            <person name="Submissions S."/>
        </authorList>
    </citation>
    <scope>NUCLEOTIDE SEQUENCE [LARGE SCALE GENOMIC DNA]</scope>
    <source>
        <strain evidence="2">Mob M</strain>
    </source>
</reference>
<sequence>MMASNRKERYILLVILAAIAIFAIVLNEGPRQVEEEIIIPDEILDCDYCTFDYGTPYTLAYTYLQPDGNRVIDGKLDILNAERLEVNLEGIPEWVLAAPSDNGSIWAVVMDNGAVQAFELSDGTVEEVDIDPSNIHPDTPPILMVKDDEAFLLAPGSWNESLYTHPIVLASSGRNVFIDTEGDLVFRVNEKESARLDVNALPDARLIQDENERILLLTGPTEEYRHGVLGDSIEASSITIVETAGVPGISKVIDLPEGDVVEGIAPIWSDLNDDGKREIIVTLSNAEEGARVVVLDEDGSILAEGPDAGTGYRWRHQIAVAAFGPDGETELVDVLTPHIGGIVEFYQWEDDELKVVSGLSGYSSHLAGSRDLDMAIAGNFDEDEEIELLVPLQSYRELAVLEHTDDGVTVVTNIELTDSLSTNIAAVNNGYGMTAIGVGTNDGMLSIWF</sequence>
<evidence type="ECO:0000313" key="2">
    <source>
        <dbReference type="Proteomes" id="UP000198535"/>
    </source>
</evidence>
<dbReference type="STRING" id="487685.SAMN04488696_1312"/>
<dbReference type="InterPro" id="IPR028994">
    <property type="entry name" value="Integrin_alpha_N"/>
</dbReference>
<evidence type="ECO:0000313" key="1">
    <source>
        <dbReference type="EMBL" id="SFM46116.1"/>
    </source>
</evidence>